<dbReference type="PROSITE" id="PS50088">
    <property type="entry name" value="ANK_REPEAT"/>
    <property type="match status" value="2"/>
</dbReference>
<feature type="region of interest" description="Disordered" evidence="4">
    <location>
        <begin position="664"/>
        <end position="705"/>
    </location>
</feature>
<feature type="repeat" description="ANK" evidence="3">
    <location>
        <begin position="872"/>
        <end position="904"/>
    </location>
</feature>
<feature type="region of interest" description="Disordered" evidence="4">
    <location>
        <begin position="1155"/>
        <end position="1180"/>
    </location>
</feature>
<name>A0ABQ6MAE6_9STRA</name>
<keyword evidence="8" id="KW-1185">Reference proteome</keyword>
<evidence type="ECO:0000256" key="2">
    <source>
        <dbReference type="ARBA" id="ARBA00023043"/>
    </source>
</evidence>
<feature type="repeat" description="ANK" evidence="3">
    <location>
        <begin position="764"/>
        <end position="796"/>
    </location>
</feature>
<feature type="compositionally biased region" description="Basic and acidic residues" evidence="4">
    <location>
        <begin position="1250"/>
        <end position="1262"/>
    </location>
</feature>
<feature type="domain" description="PA" evidence="6">
    <location>
        <begin position="220"/>
        <end position="266"/>
    </location>
</feature>
<sequence>MLPCLLVALSLASATGLPSASPGSRLPLSLASILVAAPHFLPNSPSSSVFTEAADEPIPEIVGGRKKRRKFGMDGFVVNEDGVIADTIQEKLDTGIITDDTLVLEDADKKARDEEERKKSERKPSMVKLPGRDEYLLLPDRESVLRFEPIDDFAVETDVETQNAQREASWWGRLYVENFPLSFQYFRGHFGIGPQAGEVDLLLAEPLNMCEDFTAVLKNKDKLTENTVVVATRGNCTFGEKSVEAEASGAKGILFLNNEPGNAHPSAPDVREIKDFAPTMISGAESDFILPKLQAVGNVKARFVPVHCVSSSKTLKTSELCHPVTKDDRDFEAGLTHGGYIHETSEDVKGRGGRLADIEFLSGVYGYPVIVDEPSQIVLAPEQELGGGMTGDMHTACEAMSATDAAKVKGKVVVVERGECNFYNKTKVLMDAGATGVVIVNDDDYISRPGVQPKWLGFELFIPYMMVGFGDGQKLMDGIREADGALNVKFEMSASVKQGNWLQLQAFKDKREADDGGWPSKKRERVALYDKIKKEWSEGGASPNAYKKLLEAGREAGLEKGDGELYPERSNVHDFSGSYHRKGIAHQFPIPGTALKKEADRRAFVDARQVVILDKVTEIEKKHKRAAHVKERHSRLEANLVFQVKVGDMIRRVTGVLDDAEETVTQKDEVEAPKPKKFVSDEEGGGVFGTSKNDRPNTQGTEDADDVSAVTVASNANAEKAARLLAEPKYVPSFWRLVLSGHCSHVANYLSTGFPHIDGKEPKQGNTVLMAAIKKGDAVMVETLLRFNASAQVQNEFGDSPIHFCWRFWDRAPDRKPVDLTGDNDVDKVSVLDKVSELETRETRKQEQGATTIRLLKLLLSHGAEANVRDGSGGTALHDAARRGPIQAVKMLLQFGADSEMRNDSGQTAGFVAKQQKQQEAEQLLRIWPALVDPHKKAEFLAEWRSFLDDVDIPIVVPSASARRVLDDLTIAEHQDTLKRWKRPGMPVVDEVVTGPLDVPLQAEATIDDKKKKLLEEKKGRAIKGKAKNADYARVQKFVNEGKKKIEDPNLSDRDRRVMRANELVAEKEAGAAAPKRLPKDFNTLEVPLDYYLQGKVTGGFIERKDAANSKKLSKAELVGVGAKKKKLEEEKRRLYRNTFSKTRAKDCYDYLGVGRDHERAPNKSDNRRRSAAMQVRDDGQNLKSLTRASTSSVIGVPYRREKTAEELDLERRRRADIDPRVVLRSRMSAAEASAQHNAIDAYAASDPASKLREEAKRRRDPSYSGATRAQFCDDDILPALPPNPDVVHAKALLEAGHHIDELIDLMSLPSAQFVEMMNELEEQSLEGKEDIEAEMEKREMVKYHVSTHTAKAKAANARLSRLHRVVPEEPWSKG</sequence>
<feature type="domain" description="PA" evidence="6">
    <location>
        <begin position="395"/>
        <end position="475"/>
    </location>
</feature>
<gene>
    <name evidence="7" type="ORF">TeGR_g2585</name>
</gene>
<organism evidence="7 8">
    <name type="scientific">Tetraparma gracilis</name>
    <dbReference type="NCBI Taxonomy" id="2962635"/>
    <lineage>
        <taxon>Eukaryota</taxon>
        <taxon>Sar</taxon>
        <taxon>Stramenopiles</taxon>
        <taxon>Ochrophyta</taxon>
        <taxon>Bolidophyceae</taxon>
        <taxon>Parmales</taxon>
        <taxon>Triparmaceae</taxon>
        <taxon>Tetraparma</taxon>
    </lineage>
</organism>
<dbReference type="Pfam" id="PF12796">
    <property type="entry name" value="Ank_2"/>
    <property type="match status" value="1"/>
</dbReference>
<reference evidence="7 8" key="1">
    <citation type="journal article" date="2023" name="Commun. Biol.">
        <title>Genome analysis of Parmales, the sister group of diatoms, reveals the evolutionary specialization of diatoms from phago-mixotrophs to photoautotrophs.</title>
        <authorList>
            <person name="Ban H."/>
            <person name="Sato S."/>
            <person name="Yoshikawa S."/>
            <person name="Yamada K."/>
            <person name="Nakamura Y."/>
            <person name="Ichinomiya M."/>
            <person name="Sato N."/>
            <person name="Blanc-Mathieu R."/>
            <person name="Endo H."/>
            <person name="Kuwata A."/>
            <person name="Ogata H."/>
        </authorList>
    </citation>
    <scope>NUCLEOTIDE SEQUENCE [LARGE SCALE GENOMIC DNA]</scope>
</reference>
<feature type="chain" id="PRO_5046696990" description="PA domain-containing protein" evidence="5">
    <location>
        <begin position="17"/>
        <end position="1375"/>
    </location>
</feature>
<proteinExistence type="predicted"/>
<dbReference type="CDD" id="cd00538">
    <property type="entry name" value="PA"/>
    <property type="match status" value="1"/>
</dbReference>
<accession>A0ABQ6MAE6</accession>
<protein>
    <recommendedName>
        <fullName evidence="6">PA domain-containing protein</fullName>
    </recommendedName>
</protein>
<dbReference type="PANTHER" id="PTHR24171">
    <property type="entry name" value="ANKYRIN REPEAT DOMAIN-CONTAINING PROTEIN 39-RELATED"/>
    <property type="match status" value="1"/>
</dbReference>
<dbReference type="SUPFAM" id="SSF52025">
    <property type="entry name" value="PA domain"/>
    <property type="match status" value="2"/>
</dbReference>
<evidence type="ECO:0000313" key="7">
    <source>
        <dbReference type="EMBL" id="GMI22611.1"/>
    </source>
</evidence>
<keyword evidence="1" id="KW-0677">Repeat</keyword>
<feature type="compositionally biased region" description="Basic and acidic residues" evidence="4">
    <location>
        <begin position="1155"/>
        <end position="1169"/>
    </location>
</feature>
<dbReference type="Proteomes" id="UP001165060">
    <property type="component" value="Unassembled WGS sequence"/>
</dbReference>
<evidence type="ECO:0000259" key="6">
    <source>
        <dbReference type="Pfam" id="PF02225"/>
    </source>
</evidence>
<evidence type="ECO:0000313" key="8">
    <source>
        <dbReference type="Proteomes" id="UP001165060"/>
    </source>
</evidence>
<evidence type="ECO:0000256" key="3">
    <source>
        <dbReference type="PROSITE-ProRule" id="PRU00023"/>
    </source>
</evidence>
<dbReference type="EMBL" id="BRYB01000095">
    <property type="protein sequence ID" value="GMI22611.1"/>
    <property type="molecule type" value="Genomic_DNA"/>
</dbReference>
<feature type="region of interest" description="Disordered" evidence="4">
    <location>
        <begin position="1239"/>
        <end position="1268"/>
    </location>
</feature>
<dbReference type="InterPro" id="IPR003137">
    <property type="entry name" value="PA_domain"/>
</dbReference>
<dbReference type="PROSITE" id="PS50297">
    <property type="entry name" value="ANK_REP_REGION"/>
    <property type="match status" value="1"/>
</dbReference>
<feature type="signal peptide" evidence="5">
    <location>
        <begin position="1"/>
        <end position="16"/>
    </location>
</feature>
<evidence type="ECO:0000256" key="4">
    <source>
        <dbReference type="SAM" id="MobiDB-lite"/>
    </source>
</evidence>
<evidence type="ECO:0000256" key="1">
    <source>
        <dbReference type="ARBA" id="ARBA00022737"/>
    </source>
</evidence>
<dbReference type="Pfam" id="PF02225">
    <property type="entry name" value="PA"/>
    <property type="match status" value="2"/>
</dbReference>
<dbReference type="Gene3D" id="3.50.30.30">
    <property type="match status" value="2"/>
</dbReference>
<dbReference type="InterPro" id="IPR046450">
    <property type="entry name" value="PA_dom_sf"/>
</dbReference>
<evidence type="ECO:0000256" key="5">
    <source>
        <dbReference type="SAM" id="SignalP"/>
    </source>
</evidence>
<dbReference type="Gene3D" id="1.25.40.20">
    <property type="entry name" value="Ankyrin repeat-containing domain"/>
    <property type="match status" value="2"/>
</dbReference>
<feature type="compositionally biased region" description="Basic and acidic residues" evidence="4">
    <location>
        <begin position="664"/>
        <end position="680"/>
    </location>
</feature>
<dbReference type="InterPro" id="IPR002110">
    <property type="entry name" value="Ankyrin_rpt"/>
</dbReference>
<keyword evidence="2 3" id="KW-0040">ANK repeat</keyword>
<keyword evidence="5" id="KW-0732">Signal</keyword>
<dbReference type="InterPro" id="IPR036770">
    <property type="entry name" value="Ankyrin_rpt-contain_sf"/>
</dbReference>
<dbReference type="PANTHER" id="PTHR24171:SF8">
    <property type="entry name" value="BRCA1-ASSOCIATED RING DOMAIN PROTEIN 1"/>
    <property type="match status" value="1"/>
</dbReference>
<dbReference type="SMART" id="SM00248">
    <property type="entry name" value="ANK"/>
    <property type="match status" value="2"/>
</dbReference>
<dbReference type="SUPFAM" id="SSF48403">
    <property type="entry name" value="Ankyrin repeat"/>
    <property type="match status" value="1"/>
</dbReference>
<comment type="caution">
    <text evidence="7">The sequence shown here is derived from an EMBL/GenBank/DDBJ whole genome shotgun (WGS) entry which is preliminary data.</text>
</comment>